<evidence type="ECO:0000259" key="2">
    <source>
        <dbReference type="Pfam" id="PF00350"/>
    </source>
</evidence>
<evidence type="ECO:0000313" key="4">
    <source>
        <dbReference type="Proteomes" id="UP000503462"/>
    </source>
</evidence>
<dbReference type="OrthoDB" id="5427350at2759"/>
<dbReference type="PANTHER" id="PTHR36681">
    <property type="entry name" value="NUCLEAR GTPASE, GERMINAL CENTER-ASSOCIATED, TANDEM DUPLICATE 3"/>
    <property type="match status" value="1"/>
</dbReference>
<evidence type="ECO:0000313" key="3">
    <source>
        <dbReference type="EMBL" id="QIX01827.1"/>
    </source>
</evidence>
<feature type="compositionally biased region" description="Basic and acidic residues" evidence="1">
    <location>
        <begin position="215"/>
        <end position="229"/>
    </location>
</feature>
<accession>A0A6H0Y475</accession>
<feature type="region of interest" description="Disordered" evidence="1">
    <location>
        <begin position="1"/>
        <end position="23"/>
    </location>
</feature>
<feature type="compositionally biased region" description="Acidic residues" evidence="1">
    <location>
        <begin position="178"/>
        <end position="214"/>
    </location>
</feature>
<keyword evidence="4" id="KW-1185">Reference proteome</keyword>
<dbReference type="Proteomes" id="UP000503462">
    <property type="component" value="Chromosome 5"/>
</dbReference>
<feature type="domain" description="Dynamin N-terminal" evidence="2">
    <location>
        <begin position="82"/>
        <end position="412"/>
    </location>
</feature>
<reference evidence="3 4" key="1">
    <citation type="journal article" date="2016" name="Sci. Rep.">
        <title>Peltaster fructicola genome reveals evolution from an invasive phytopathogen to an ectophytic parasite.</title>
        <authorList>
            <person name="Xu C."/>
            <person name="Chen H."/>
            <person name="Gleason M.L."/>
            <person name="Xu J.R."/>
            <person name="Liu H."/>
            <person name="Zhang R."/>
            <person name="Sun G."/>
        </authorList>
    </citation>
    <scope>NUCLEOTIDE SEQUENCE [LARGE SCALE GENOMIC DNA]</scope>
    <source>
        <strain evidence="3 4">LNHT1506</strain>
    </source>
</reference>
<feature type="region of interest" description="Disordered" evidence="1">
    <location>
        <begin position="169"/>
        <end position="229"/>
    </location>
</feature>
<dbReference type="Gene3D" id="3.40.50.300">
    <property type="entry name" value="P-loop containing nucleotide triphosphate hydrolases"/>
    <property type="match status" value="2"/>
</dbReference>
<dbReference type="AlphaFoldDB" id="A0A6H0Y475"/>
<sequence>MESDPADPTFQRYDSNDARQEPLPRSVQYQAEFKSLEKACSESIASVRDLLFNNDLKGPTLDDLRREFSDRFAPPQEKSIKLAVFGDMASGKSSLINSLLGVGAIARSQDAGESCTFVVHRYRKRFAQQKARFAAKAHFLSIAEIEVIIRSLLDKYYIASGKLDKLDHETDQDGDIKLEDDEDSDENDQDCDENDQDCDENDQDSDEDIELENEEDRHEDIEDDNTDLRRMKNENREDIRDLLTVFRSLFCDHDCFSSDKNAEAHLDAYDPKDDEAAVAQLVEWSASLVAQHLRCEAYVYREADTCEEMTQILQPFTHRSNNNLPDPWPLVRSVEFGLSTSLLDQGFVFIDAPGLTDASRYRRQRALDIQREASYIIVVAQIGRAMSNENLRQQLDTARHSHGSAKTIVVLSYADKIDKNTEVEGTLAEQAAIEQSQEDLTRVGREILGLRRRLRTKPRPDRETRADINEEIDSLELERLAHKMAWTCRRLALRNRRVVRSLQELYAGMTNDEAKLCVFPVGNAAYRCWQEGFDDHHAPSVSLEATGIPALRSYLFTSQARSMLNELLQLYRTRIPQMLDILQLYSTQSFGSIEYDINASLDAQQTTLSAGNMQLLEHIEDAVKKHVLSQLQLKGSTWSRRAVAVCQSWLKNHNSSEQLMMLRHDGFKTWKWRRHGRPTMVNWNADILDIGKSLLRRVFGELVVAVRERMGHFIQTLQEPLSAMIRTSKGFGNNMQGPLKVFLATIERDIESISTKLDSTFDDHFFSPANNVLGRATLFWDDSYLVMSLKPVFQTARTLLGRKNVPIRRKLVEVEISKKLGGPWSNLHDCVRDDLNTIAAKAVSEAVLQMTRMITSIRTRFQAMDESSFFENSESKKEYDTFKAKLSEHVSKTKAALQNDDNWRLVEVCIRLQASNESVHDS</sequence>
<dbReference type="InterPro" id="IPR045063">
    <property type="entry name" value="Dynamin_N"/>
</dbReference>
<name>A0A6H0Y475_9PEZI</name>
<dbReference type="Pfam" id="PF00350">
    <property type="entry name" value="Dynamin_N"/>
    <property type="match status" value="1"/>
</dbReference>
<dbReference type="InterPro" id="IPR027417">
    <property type="entry name" value="P-loop_NTPase"/>
</dbReference>
<proteinExistence type="predicted"/>
<dbReference type="SUPFAM" id="SSF52540">
    <property type="entry name" value="P-loop containing nucleoside triphosphate hydrolases"/>
    <property type="match status" value="1"/>
</dbReference>
<gene>
    <name evidence="3" type="ORF">AMS68_007344</name>
</gene>
<dbReference type="PANTHER" id="PTHR36681:SF3">
    <property type="entry name" value="NUCLEAR GTPASE, GERMINAL CENTER-ASSOCIATED, TANDEM DUPLICATE 3"/>
    <property type="match status" value="1"/>
</dbReference>
<dbReference type="EMBL" id="CP051143">
    <property type="protein sequence ID" value="QIX01827.1"/>
    <property type="molecule type" value="Genomic_DNA"/>
</dbReference>
<organism evidence="3 4">
    <name type="scientific">Peltaster fructicola</name>
    <dbReference type="NCBI Taxonomy" id="286661"/>
    <lineage>
        <taxon>Eukaryota</taxon>
        <taxon>Fungi</taxon>
        <taxon>Dikarya</taxon>
        <taxon>Ascomycota</taxon>
        <taxon>Pezizomycotina</taxon>
        <taxon>Dothideomycetes</taxon>
        <taxon>Dothideomycetes incertae sedis</taxon>
        <taxon>Peltaster</taxon>
    </lineage>
</organism>
<evidence type="ECO:0000256" key="1">
    <source>
        <dbReference type="SAM" id="MobiDB-lite"/>
    </source>
</evidence>
<protein>
    <recommendedName>
        <fullName evidence="2">Dynamin N-terminal domain-containing protein</fullName>
    </recommendedName>
</protein>